<dbReference type="AlphaFoldDB" id="A0A381PDN4"/>
<feature type="transmembrane region" description="Helical" evidence="1">
    <location>
        <begin position="110"/>
        <end position="133"/>
    </location>
</feature>
<keyword evidence="1" id="KW-0812">Transmembrane</keyword>
<keyword evidence="1" id="KW-0472">Membrane</keyword>
<feature type="transmembrane region" description="Helical" evidence="1">
    <location>
        <begin position="43"/>
        <end position="61"/>
    </location>
</feature>
<reference evidence="2" key="1">
    <citation type="submission" date="2018-05" db="EMBL/GenBank/DDBJ databases">
        <authorList>
            <person name="Lanie J.A."/>
            <person name="Ng W.-L."/>
            <person name="Kazmierczak K.M."/>
            <person name="Andrzejewski T.M."/>
            <person name="Davidsen T.M."/>
            <person name="Wayne K.J."/>
            <person name="Tettelin H."/>
            <person name="Glass J.I."/>
            <person name="Rusch D."/>
            <person name="Podicherti R."/>
            <person name="Tsui H.-C.T."/>
            <person name="Winkler M.E."/>
        </authorList>
    </citation>
    <scope>NUCLEOTIDE SEQUENCE</scope>
</reference>
<protein>
    <recommendedName>
        <fullName evidence="3">DUF1772 domain-containing protein</fullName>
    </recommendedName>
</protein>
<sequence length="134" mass="13906">MSAVGIVTIALGVLGVCEGGGPLVAPEAYFGWLKETIASNARIRMLGAFVMALGGAMVWAGTSEDSGLATFLTVSGWVVLVSSALVLVLFPGVYRAIANPFMPSDTSNFFLWRCAGLASVPVGVFIIYFGVLAL</sequence>
<gene>
    <name evidence="2" type="ORF">METZ01_LOCUS17904</name>
</gene>
<accession>A0A381PDN4</accession>
<dbReference type="EMBL" id="UINC01000950">
    <property type="protein sequence ID" value="SUZ65050.1"/>
    <property type="molecule type" value="Genomic_DNA"/>
</dbReference>
<organism evidence="2">
    <name type="scientific">marine metagenome</name>
    <dbReference type="NCBI Taxonomy" id="408172"/>
    <lineage>
        <taxon>unclassified sequences</taxon>
        <taxon>metagenomes</taxon>
        <taxon>ecological metagenomes</taxon>
    </lineage>
</organism>
<feature type="transmembrane region" description="Helical" evidence="1">
    <location>
        <begin position="68"/>
        <end position="90"/>
    </location>
</feature>
<name>A0A381PDN4_9ZZZZ</name>
<proteinExistence type="predicted"/>
<evidence type="ECO:0000256" key="1">
    <source>
        <dbReference type="SAM" id="Phobius"/>
    </source>
</evidence>
<evidence type="ECO:0008006" key="3">
    <source>
        <dbReference type="Google" id="ProtNLM"/>
    </source>
</evidence>
<keyword evidence="1" id="KW-1133">Transmembrane helix</keyword>
<evidence type="ECO:0000313" key="2">
    <source>
        <dbReference type="EMBL" id="SUZ65050.1"/>
    </source>
</evidence>